<protein>
    <recommendedName>
        <fullName evidence="1">Retrotransposon Copia-like N-terminal domain-containing protein</fullName>
    </recommendedName>
</protein>
<gene>
    <name evidence="2" type="ORF">MANES_13G071500</name>
</gene>
<reference evidence="2" key="1">
    <citation type="submission" date="2016-02" db="EMBL/GenBank/DDBJ databases">
        <title>WGS assembly of Manihot esculenta.</title>
        <authorList>
            <person name="Bredeson J.V."/>
            <person name="Prochnik S.E."/>
            <person name="Lyons J.B."/>
            <person name="Schmutz J."/>
            <person name="Grimwood J."/>
            <person name="Vrebalov J."/>
            <person name="Bart R.S."/>
            <person name="Amuge T."/>
            <person name="Ferguson M.E."/>
            <person name="Green R."/>
            <person name="Putnam N."/>
            <person name="Stites J."/>
            <person name="Rounsley S."/>
            <person name="Rokhsar D.S."/>
        </authorList>
    </citation>
    <scope>NUCLEOTIDE SEQUENCE [LARGE SCALE GENOMIC DNA]</scope>
    <source>
        <tissue evidence="2">Leaf</tissue>
    </source>
</reference>
<dbReference type="PANTHER" id="PTHR37610:SF55">
    <property type="entry name" value="RETROTRANSPOSON COPIA-LIKE N-TERMINAL DOMAIN-CONTAINING PROTEIN"/>
    <property type="match status" value="1"/>
</dbReference>
<dbReference type="InterPro" id="IPR029472">
    <property type="entry name" value="Copia-like_N"/>
</dbReference>
<dbReference type="PANTHER" id="PTHR37610">
    <property type="entry name" value="CCHC-TYPE DOMAIN-CONTAINING PROTEIN"/>
    <property type="match status" value="1"/>
</dbReference>
<evidence type="ECO:0000313" key="2">
    <source>
        <dbReference type="EMBL" id="OAY33129.1"/>
    </source>
</evidence>
<dbReference type="EMBL" id="CM004399">
    <property type="protein sequence ID" value="OAY33129.1"/>
    <property type="molecule type" value="Genomic_DNA"/>
</dbReference>
<proteinExistence type="predicted"/>
<sequence length="120" mass="13724">MANQPLQVVNQPNDYLQNLSNPYYLHPNENSALIFVSLPLNAMNYHLWARAMKMLLLSKNKIKFIDGTLPAPAKTNQMFLAWKRCNTTVVSWITKCLSPSIIPKITKCLSPSIIPKYYLD</sequence>
<dbReference type="AlphaFoldDB" id="A0A2C9UPU7"/>
<feature type="domain" description="Retrotransposon Copia-like N-terminal" evidence="1">
    <location>
        <begin position="26"/>
        <end position="73"/>
    </location>
</feature>
<dbReference type="Pfam" id="PF14244">
    <property type="entry name" value="Retrotran_gag_3"/>
    <property type="match status" value="1"/>
</dbReference>
<organism evidence="2">
    <name type="scientific">Manihot esculenta</name>
    <name type="common">Cassava</name>
    <name type="synonym">Jatropha manihot</name>
    <dbReference type="NCBI Taxonomy" id="3983"/>
    <lineage>
        <taxon>Eukaryota</taxon>
        <taxon>Viridiplantae</taxon>
        <taxon>Streptophyta</taxon>
        <taxon>Embryophyta</taxon>
        <taxon>Tracheophyta</taxon>
        <taxon>Spermatophyta</taxon>
        <taxon>Magnoliopsida</taxon>
        <taxon>eudicotyledons</taxon>
        <taxon>Gunneridae</taxon>
        <taxon>Pentapetalae</taxon>
        <taxon>rosids</taxon>
        <taxon>fabids</taxon>
        <taxon>Malpighiales</taxon>
        <taxon>Euphorbiaceae</taxon>
        <taxon>Crotonoideae</taxon>
        <taxon>Manihoteae</taxon>
        <taxon>Manihot</taxon>
    </lineage>
</organism>
<accession>A0A2C9UPU7</accession>
<evidence type="ECO:0000259" key="1">
    <source>
        <dbReference type="Pfam" id="PF14244"/>
    </source>
</evidence>
<name>A0A2C9UPU7_MANES</name>